<feature type="signal peptide" evidence="14">
    <location>
        <begin position="1"/>
        <end position="19"/>
    </location>
</feature>
<sequence length="704" mass="79382">MKLIYYFITAICQILTVSALVTKRGTSAKDEYLVTSLPGLFHNIPQEEIPLMFSGQLELYPENKTHYYFWKYVDNHKVEKAKGKTIFWLNGGPGCSSMDGALMEAGPFRVNKQGEVTYNNGSWHKAGDIVFVDQPAGTGFSYSDDYDETLAAVVHHFIRFLEKYYELFPEDSENEIILAGESYAGQYIPYIAEGILNRNKDSQDESSKFNLKGLLIGNGWIAPNEQSLSYLPYSVQAGILKKENPNWTSVMHQHEKCQNIVNQINGGTLEEGVNANDVVSRECEQVLNLILKVTLDNDAAKNQQCVNMYDFTLKDSYPSCGMNWPPDLEYVNPFLNDKSVLNQLNVKSHQSWSECSGPVGRHLRNKNTEPAVSLLPGILEKIPIILFNGNRDIICNYIGTENFIKNLEWNGAKGFPEEAKAQDWKYEDEIVGYIRSARNLTFVNVFDASHMVPFDKPHVSRSIIDLLLGEYDEKVDEKDDDKKIIETYPLGYKKEEEQDEQENGSKPSVGVTKPDEGEDDTDSESDDDSDDDSKNETDESSSTNKNPEISNTTSRVTRLIQLLVICIIIWGVYILYSSYRARPSSIIKSGPSSKKKNVQWADQLRMFQDEDAVNRQDNSNFLSKAYNKITGHSDAKVRYTPTPSEDIEMGSATTGPDPVEFVINSDDEEEYQVRQEAPLPELPLPELPLPDLPSEEGSKGPVSK</sequence>
<keyword evidence="4 14" id="KW-0121">Carboxypeptidase</keyword>
<feature type="compositionally biased region" description="Pro residues" evidence="15">
    <location>
        <begin position="680"/>
        <end position="691"/>
    </location>
</feature>
<evidence type="ECO:0000313" key="17">
    <source>
        <dbReference type="EMBL" id="CAK7904974.1"/>
    </source>
</evidence>
<organism evidence="17 18">
    <name type="scientific">[Candida] anglica</name>
    <dbReference type="NCBI Taxonomy" id="148631"/>
    <lineage>
        <taxon>Eukaryota</taxon>
        <taxon>Fungi</taxon>
        <taxon>Dikarya</taxon>
        <taxon>Ascomycota</taxon>
        <taxon>Saccharomycotina</taxon>
        <taxon>Pichiomycetes</taxon>
        <taxon>Debaryomycetaceae</taxon>
        <taxon>Kurtzmaniella</taxon>
    </lineage>
</organism>
<evidence type="ECO:0000256" key="10">
    <source>
        <dbReference type="ARBA" id="ARBA00022989"/>
    </source>
</evidence>
<gene>
    <name evidence="17" type="primary">KEX1</name>
    <name evidence="17" type="ORF">CAAN4_D11892</name>
</gene>
<accession>A0ABP0EBD6</accession>
<comment type="subcellular location">
    <subcellularLocation>
        <location evidence="2">Golgi apparatus</location>
        <location evidence="2">trans-Golgi network membrane</location>
        <topology evidence="2">Single-pass type I membrane protein</topology>
    </subcellularLocation>
</comment>
<dbReference type="PANTHER" id="PTHR11802">
    <property type="entry name" value="SERINE PROTEASE FAMILY S10 SERINE CARBOXYPEPTIDASE"/>
    <property type="match status" value="1"/>
</dbReference>
<keyword evidence="6 16" id="KW-0812">Transmembrane</keyword>
<dbReference type="PROSITE" id="PS00560">
    <property type="entry name" value="CARBOXYPEPT_SER_HIS"/>
    <property type="match status" value="1"/>
</dbReference>
<reference evidence="17 18" key="1">
    <citation type="submission" date="2024-01" db="EMBL/GenBank/DDBJ databases">
        <authorList>
            <consortium name="Genoscope - CEA"/>
            <person name="William W."/>
        </authorList>
    </citation>
    <scope>NUCLEOTIDE SEQUENCE [LARGE SCALE GENOMIC DNA]</scope>
    <source>
        <strain evidence="17 18">29B2s-10</strain>
    </source>
</reference>
<evidence type="ECO:0000256" key="5">
    <source>
        <dbReference type="ARBA" id="ARBA00022670"/>
    </source>
</evidence>
<evidence type="ECO:0000256" key="6">
    <source>
        <dbReference type="ARBA" id="ARBA00022692"/>
    </source>
</evidence>
<dbReference type="InterPro" id="IPR033124">
    <property type="entry name" value="Ser_caboxypep_his_AS"/>
</dbReference>
<keyword evidence="9 14" id="KW-0378">Hydrolase</keyword>
<evidence type="ECO:0000256" key="2">
    <source>
        <dbReference type="ARBA" id="ARBA00004393"/>
    </source>
</evidence>
<proteinExistence type="inferred from homology"/>
<keyword evidence="10 16" id="KW-1133">Transmembrane helix</keyword>
<feature type="compositionally biased region" description="Acidic residues" evidence="15">
    <location>
        <begin position="516"/>
        <end position="531"/>
    </location>
</feature>
<evidence type="ECO:0000256" key="15">
    <source>
        <dbReference type="SAM" id="MobiDB-lite"/>
    </source>
</evidence>
<dbReference type="Proteomes" id="UP001497600">
    <property type="component" value="Chromosome D"/>
</dbReference>
<dbReference type="Pfam" id="PF00450">
    <property type="entry name" value="Peptidase_S10"/>
    <property type="match status" value="1"/>
</dbReference>
<dbReference type="EMBL" id="OZ004256">
    <property type="protein sequence ID" value="CAK7904974.1"/>
    <property type="molecule type" value="Genomic_DNA"/>
</dbReference>
<keyword evidence="12 16" id="KW-0472">Membrane</keyword>
<dbReference type="Gene3D" id="3.40.50.1820">
    <property type="entry name" value="alpha/beta hydrolase"/>
    <property type="match status" value="1"/>
</dbReference>
<evidence type="ECO:0000313" key="18">
    <source>
        <dbReference type="Proteomes" id="UP001497600"/>
    </source>
</evidence>
<evidence type="ECO:0000256" key="3">
    <source>
        <dbReference type="ARBA" id="ARBA00009431"/>
    </source>
</evidence>
<keyword evidence="5 14" id="KW-0645">Protease</keyword>
<evidence type="ECO:0000256" key="11">
    <source>
        <dbReference type="ARBA" id="ARBA00023034"/>
    </source>
</evidence>
<evidence type="ECO:0000256" key="13">
    <source>
        <dbReference type="ARBA" id="ARBA00023180"/>
    </source>
</evidence>
<feature type="region of interest" description="Disordered" evidence="15">
    <location>
        <begin position="489"/>
        <end position="552"/>
    </location>
</feature>
<dbReference type="EC" id="3.4.16.-" evidence="14"/>
<keyword evidence="18" id="KW-1185">Reference proteome</keyword>
<evidence type="ECO:0000256" key="14">
    <source>
        <dbReference type="RuleBase" id="RU361156"/>
    </source>
</evidence>
<evidence type="ECO:0000256" key="16">
    <source>
        <dbReference type="SAM" id="Phobius"/>
    </source>
</evidence>
<dbReference type="InterPro" id="IPR001563">
    <property type="entry name" value="Peptidase_S10"/>
</dbReference>
<dbReference type="PANTHER" id="PTHR11802:SF190">
    <property type="entry name" value="PHEROMONE-PROCESSING CARBOXYPEPTIDASE KEX1"/>
    <property type="match status" value="1"/>
</dbReference>
<keyword evidence="11" id="KW-0333">Golgi apparatus</keyword>
<dbReference type="PRINTS" id="PR00724">
    <property type="entry name" value="CRBOXYPTASEC"/>
</dbReference>
<evidence type="ECO:0000256" key="1">
    <source>
        <dbReference type="ARBA" id="ARBA00001003"/>
    </source>
</evidence>
<evidence type="ECO:0000256" key="12">
    <source>
        <dbReference type="ARBA" id="ARBA00023136"/>
    </source>
</evidence>
<comment type="similarity">
    <text evidence="3 14">Belongs to the peptidase S10 family.</text>
</comment>
<keyword evidence="8 14" id="KW-0732">Signal</keyword>
<dbReference type="InterPro" id="IPR029058">
    <property type="entry name" value="AB_hydrolase_fold"/>
</dbReference>
<feature type="transmembrane region" description="Helical" evidence="16">
    <location>
        <begin position="559"/>
        <end position="579"/>
    </location>
</feature>
<keyword evidence="7" id="KW-0053">Apoptosis</keyword>
<keyword evidence="13" id="KW-0325">Glycoprotein</keyword>
<dbReference type="SUPFAM" id="SSF53474">
    <property type="entry name" value="alpha/beta-Hydrolases"/>
    <property type="match status" value="1"/>
</dbReference>
<evidence type="ECO:0000256" key="7">
    <source>
        <dbReference type="ARBA" id="ARBA00022703"/>
    </source>
</evidence>
<feature type="region of interest" description="Disordered" evidence="15">
    <location>
        <begin position="635"/>
        <end position="704"/>
    </location>
</feature>
<comment type="catalytic activity">
    <reaction evidence="1">
        <text>Preferential release of a C-terminal arginine or lysine residue.</text>
        <dbReference type="EC" id="3.4.16.6"/>
    </reaction>
</comment>
<feature type="chain" id="PRO_5044963922" description="Carboxypeptidase" evidence="14">
    <location>
        <begin position="20"/>
        <end position="704"/>
    </location>
</feature>
<protein>
    <recommendedName>
        <fullName evidence="14">Carboxypeptidase</fullName>
        <ecNumber evidence="14">3.4.16.-</ecNumber>
    </recommendedName>
</protein>
<evidence type="ECO:0000256" key="8">
    <source>
        <dbReference type="ARBA" id="ARBA00022729"/>
    </source>
</evidence>
<evidence type="ECO:0000256" key="9">
    <source>
        <dbReference type="ARBA" id="ARBA00022801"/>
    </source>
</evidence>
<dbReference type="GO" id="GO:0004180">
    <property type="term" value="F:carboxypeptidase activity"/>
    <property type="evidence" value="ECO:0007669"/>
    <property type="project" value="UniProtKB-KW"/>
</dbReference>
<evidence type="ECO:0000256" key="4">
    <source>
        <dbReference type="ARBA" id="ARBA00022645"/>
    </source>
</evidence>
<dbReference type="InterPro" id="IPR018202">
    <property type="entry name" value="Ser_caboxypep_ser_AS"/>
</dbReference>
<dbReference type="PROSITE" id="PS00131">
    <property type="entry name" value="CARBOXYPEPT_SER_SER"/>
    <property type="match status" value="1"/>
</dbReference>
<name>A0ABP0EBD6_9ASCO</name>